<name>A0A812IW91_9DINO</name>
<evidence type="ECO:0000313" key="3">
    <source>
        <dbReference type="Proteomes" id="UP000601435"/>
    </source>
</evidence>
<proteinExistence type="predicted"/>
<dbReference type="OrthoDB" id="442242at2759"/>
<evidence type="ECO:0000313" key="2">
    <source>
        <dbReference type="EMBL" id="CAE7179427.1"/>
    </source>
</evidence>
<reference evidence="2" key="1">
    <citation type="submission" date="2021-02" db="EMBL/GenBank/DDBJ databases">
        <authorList>
            <person name="Dougan E. K."/>
            <person name="Rhodes N."/>
            <person name="Thang M."/>
            <person name="Chan C."/>
        </authorList>
    </citation>
    <scope>NUCLEOTIDE SEQUENCE</scope>
</reference>
<evidence type="ECO:0000256" key="1">
    <source>
        <dbReference type="SAM" id="MobiDB-lite"/>
    </source>
</evidence>
<feature type="non-terminal residue" evidence="2">
    <location>
        <position position="137"/>
    </location>
</feature>
<dbReference type="EMBL" id="CAJNJA010004370">
    <property type="protein sequence ID" value="CAE7179427.1"/>
    <property type="molecule type" value="Genomic_DNA"/>
</dbReference>
<protein>
    <submittedName>
        <fullName evidence="2">Uncharacterized protein</fullName>
    </submittedName>
</protein>
<organism evidence="2 3">
    <name type="scientific">Symbiodinium necroappetens</name>
    <dbReference type="NCBI Taxonomy" id="1628268"/>
    <lineage>
        <taxon>Eukaryota</taxon>
        <taxon>Sar</taxon>
        <taxon>Alveolata</taxon>
        <taxon>Dinophyceae</taxon>
        <taxon>Suessiales</taxon>
        <taxon>Symbiodiniaceae</taxon>
        <taxon>Symbiodinium</taxon>
    </lineage>
</organism>
<comment type="caution">
    <text evidence="2">The sequence shown here is derived from an EMBL/GenBank/DDBJ whole genome shotgun (WGS) entry which is preliminary data.</text>
</comment>
<feature type="compositionally biased region" description="Low complexity" evidence="1">
    <location>
        <begin position="1"/>
        <end position="21"/>
    </location>
</feature>
<accession>A0A812IW91</accession>
<keyword evidence="3" id="KW-1185">Reference proteome</keyword>
<dbReference type="AlphaFoldDB" id="A0A812IW91"/>
<feature type="region of interest" description="Disordered" evidence="1">
    <location>
        <begin position="1"/>
        <end position="67"/>
    </location>
</feature>
<dbReference type="Proteomes" id="UP000601435">
    <property type="component" value="Unassembled WGS sequence"/>
</dbReference>
<sequence length="137" mass="14040">MATASPKQVPAAQPPARQVPVETPPEATKPVQASKAAVPQTASPEAPAPTQEKPVAKAPPAPAPATTTVAAAATLAKPAAPVESSAAGDAEPVFDEADLDVPYVTVQFKLPDGTLQDVYFLTFPFGFDLNKTKPITV</sequence>
<gene>
    <name evidence="2" type="ORF">SNEC2469_LOCUS676</name>
</gene>